<dbReference type="EMBL" id="JARSFG010000017">
    <property type="protein sequence ID" value="MEC1179352.1"/>
    <property type="molecule type" value="Genomic_DNA"/>
</dbReference>
<keyword evidence="2" id="KW-0812">Transmembrane</keyword>
<evidence type="ECO:0000256" key="2">
    <source>
        <dbReference type="SAM" id="Phobius"/>
    </source>
</evidence>
<dbReference type="Proteomes" id="UP001344888">
    <property type="component" value="Unassembled WGS sequence"/>
</dbReference>
<evidence type="ECO:0000313" key="4">
    <source>
        <dbReference type="Proteomes" id="UP001344888"/>
    </source>
</evidence>
<evidence type="ECO:0000256" key="1">
    <source>
        <dbReference type="SAM" id="Coils"/>
    </source>
</evidence>
<dbReference type="AlphaFoldDB" id="A0AAW9NSM9"/>
<proteinExistence type="predicted"/>
<keyword evidence="4" id="KW-1185">Reference proteome</keyword>
<keyword evidence="2" id="KW-1133">Transmembrane helix</keyword>
<organism evidence="3 4">
    <name type="scientific">Metasolibacillus meyeri</name>
    <dbReference type="NCBI Taxonomy" id="1071052"/>
    <lineage>
        <taxon>Bacteria</taxon>
        <taxon>Bacillati</taxon>
        <taxon>Bacillota</taxon>
        <taxon>Bacilli</taxon>
        <taxon>Bacillales</taxon>
        <taxon>Caryophanaceae</taxon>
        <taxon>Metasolibacillus</taxon>
    </lineage>
</organism>
<dbReference type="SUPFAM" id="SSF158791">
    <property type="entry name" value="MgtE N-terminal domain-like"/>
    <property type="match status" value="1"/>
</dbReference>
<feature type="coiled-coil region" evidence="1">
    <location>
        <begin position="105"/>
        <end position="160"/>
    </location>
</feature>
<accession>A0AAW9NSM9</accession>
<protein>
    <submittedName>
        <fullName evidence="3">MotE family protein</fullName>
    </submittedName>
</protein>
<feature type="transmembrane region" description="Helical" evidence="2">
    <location>
        <begin position="47"/>
        <end position="68"/>
    </location>
</feature>
<evidence type="ECO:0000313" key="3">
    <source>
        <dbReference type="EMBL" id="MEC1179352.1"/>
    </source>
</evidence>
<comment type="caution">
    <text evidence="3">The sequence shown here is derived from an EMBL/GenBank/DDBJ whole genome shotgun (WGS) entry which is preliminary data.</text>
</comment>
<name>A0AAW9NSM9_9BACL</name>
<keyword evidence="1" id="KW-0175">Coiled coil</keyword>
<sequence length="222" mass="25675">MKQSNWMNYHRLRITREKSGDVMAKKQIENINEEERDDKKPGFFQKFFMLFLIPLLFTVTIVLIVTYFTNTNVFQFANSMKEKIPFLDTEKEEVLENTSVTEGRIVTLQAELQEKEAQIEKLQTEIDASNETNNELLIKQEQLQFEIEKLQRDQEAAKKEFQAIVAVYASMSAKEAAPILIELNDEQALRIMSNLKSDALSAIFAKMPPAEAARYTELLAQQ</sequence>
<dbReference type="RefSeq" id="WP_238600528.1">
    <property type="nucleotide sequence ID" value="NZ_JARSFG010000017.1"/>
</dbReference>
<reference evidence="3 4" key="1">
    <citation type="submission" date="2023-03" db="EMBL/GenBank/DDBJ databases">
        <title>Bacillus Genome Sequencing.</title>
        <authorList>
            <person name="Dunlap C."/>
        </authorList>
    </citation>
    <scope>NUCLEOTIDE SEQUENCE [LARGE SCALE GENOMIC DNA]</scope>
    <source>
        <strain evidence="3 4">B-59205</strain>
    </source>
</reference>
<gene>
    <name evidence="3" type="ORF">P9B03_12715</name>
</gene>
<keyword evidence="2" id="KW-0472">Membrane</keyword>